<feature type="region of interest" description="Disordered" evidence="1">
    <location>
        <begin position="80"/>
        <end position="104"/>
    </location>
</feature>
<dbReference type="OrthoDB" id="6382339at2759"/>
<keyword evidence="3" id="KW-1185">Reference proteome</keyword>
<evidence type="ECO:0000256" key="1">
    <source>
        <dbReference type="SAM" id="MobiDB-lite"/>
    </source>
</evidence>
<proteinExistence type="predicted"/>
<reference evidence="2 3" key="1">
    <citation type="submission" date="2019-07" db="EMBL/GenBank/DDBJ databases">
        <title>Draft genome assembly of a fouling barnacle, Amphibalanus amphitrite (Darwin, 1854): The first reference genome for Thecostraca.</title>
        <authorList>
            <person name="Kim W."/>
        </authorList>
    </citation>
    <scope>NUCLEOTIDE SEQUENCE [LARGE SCALE GENOMIC DNA]</scope>
    <source>
        <strain evidence="2">SNU_AA5</strain>
        <tissue evidence="2">Soma without cirri and trophi</tissue>
    </source>
</reference>
<evidence type="ECO:0000313" key="3">
    <source>
        <dbReference type="Proteomes" id="UP000440578"/>
    </source>
</evidence>
<organism evidence="2 3">
    <name type="scientific">Amphibalanus amphitrite</name>
    <name type="common">Striped barnacle</name>
    <name type="synonym">Balanus amphitrite</name>
    <dbReference type="NCBI Taxonomy" id="1232801"/>
    <lineage>
        <taxon>Eukaryota</taxon>
        <taxon>Metazoa</taxon>
        <taxon>Ecdysozoa</taxon>
        <taxon>Arthropoda</taxon>
        <taxon>Crustacea</taxon>
        <taxon>Multicrustacea</taxon>
        <taxon>Cirripedia</taxon>
        <taxon>Thoracica</taxon>
        <taxon>Thoracicalcarea</taxon>
        <taxon>Balanomorpha</taxon>
        <taxon>Balanoidea</taxon>
        <taxon>Balanidae</taxon>
        <taxon>Amphibalaninae</taxon>
        <taxon>Amphibalanus</taxon>
    </lineage>
</organism>
<dbReference type="EMBL" id="VIIS01001707">
    <property type="protein sequence ID" value="KAF0294072.1"/>
    <property type="molecule type" value="Genomic_DNA"/>
</dbReference>
<name>A0A6A4VTK1_AMPAM</name>
<comment type="caution">
    <text evidence="2">The sequence shown here is derived from an EMBL/GenBank/DDBJ whole genome shotgun (WGS) entry which is preliminary data.</text>
</comment>
<evidence type="ECO:0000313" key="2">
    <source>
        <dbReference type="EMBL" id="KAF0294072.1"/>
    </source>
</evidence>
<dbReference type="Proteomes" id="UP000440578">
    <property type="component" value="Unassembled WGS sequence"/>
</dbReference>
<gene>
    <name evidence="2" type="ORF">FJT64_008212</name>
</gene>
<dbReference type="AlphaFoldDB" id="A0A6A4VTK1"/>
<accession>A0A6A4VTK1</accession>
<sequence length="138" mass="15473">MAVRHDSKLNFTAYPTGLKVWVRDHTAAVGGKPKLGLPFKGPVTIVERRGTPGEEVTYRIQDVRGKTRVVHHNDLKEFIPRRTDLRPVQDPSGPNGRGGVGRQGHEKMEIDHTELICRTRQSANVLRRSLSISSTLEM</sequence>
<protein>
    <submittedName>
        <fullName evidence="2">Uncharacterized protein</fullName>
    </submittedName>
</protein>